<feature type="region of interest" description="Disordered" evidence="6">
    <location>
        <begin position="1"/>
        <end position="33"/>
    </location>
</feature>
<sequence>MPRLSGNIYAKKTEDSPPTARTRNTSKRRRKVAAKIPDEPEMLDAEQQLSKNDDFLLVTSAMDVLKHQLNQARKDIDRLVELKEKALTDPLSFVTRLGEKDTEKPPKLQRVVAIPTIELDKYISRVKRGTQDITLNFPPLKRPSLYKSILSNPPTASTSTSKVSSFVSCETRTSHKANIKQEESDEFIPETEVFLSEIGSPKSDFSTKKKVNNGDKLTQSWDDEEQRRLIILLNEYPEELVQSQRFSKISTALGTKTPKQVASRVQKYFVQLAKAGLPVPGRVSNTVVDKQAPLSSARKFLERDQTPSPKKQKVASNSGYLSRCTVPISPATISDDDAAAQVPSTWTPPAARKSTPKTSPEAIPSAYSQHGYKCDRCLIEPIIGSRWVCMNCDHQVDLCNSCHSSGDYQNDHDSSHAFQKLLVSEPTVLL</sequence>
<dbReference type="CDD" id="cd00167">
    <property type="entry name" value="SANT"/>
    <property type="match status" value="1"/>
</dbReference>
<evidence type="ECO:0008006" key="11">
    <source>
        <dbReference type="Google" id="ProtNLM"/>
    </source>
</evidence>
<dbReference type="Proteomes" id="UP001479436">
    <property type="component" value="Unassembled WGS sequence"/>
</dbReference>
<dbReference type="EMBL" id="JASJQH010000627">
    <property type="protein sequence ID" value="KAK9763490.1"/>
    <property type="molecule type" value="Genomic_DNA"/>
</dbReference>
<dbReference type="SUPFAM" id="SSF57850">
    <property type="entry name" value="RING/U-box"/>
    <property type="match status" value="1"/>
</dbReference>
<dbReference type="Pfam" id="PF00249">
    <property type="entry name" value="Myb_DNA-binding"/>
    <property type="match status" value="1"/>
</dbReference>
<evidence type="ECO:0000256" key="3">
    <source>
        <dbReference type="ARBA" id="ARBA00022833"/>
    </source>
</evidence>
<evidence type="ECO:0000256" key="6">
    <source>
        <dbReference type="SAM" id="MobiDB-lite"/>
    </source>
</evidence>
<dbReference type="PROSITE" id="PS51294">
    <property type="entry name" value="HTH_MYB"/>
    <property type="match status" value="1"/>
</dbReference>
<dbReference type="InterPro" id="IPR043145">
    <property type="entry name" value="Znf_ZZ_sf"/>
</dbReference>
<reference evidence="9 10" key="1">
    <citation type="submission" date="2023-04" db="EMBL/GenBank/DDBJ databases">
        <title>Genome of Basidiobolus ranarum AG-B5.</title>
        <authorList>
            <person name="Stajich J.E."/>
            <person name="Carter-House D."/>
            <person name="Gryganskyi A."/>
        </authorList>
    </citation>
    <scope>NUCLEOTIDE SEQUENCE [LARGE SCALE GENOMIC DNA]</scope>
    <source>
        <strain evidence="9 10">AG-B5</strain>
    </source>
</reference>
<dbReference type="InterPro" id="IPR000433">
    <property type="entry name" value="Znf_ZZ"/>
</dbReference>
<evidence type="ECO:0000313" key="10">
    <source>
        <dbReference type="Proteomes" id="UP001479436"/>
    </source>
</evidence>
<keyword evidence="1" id="KW-0479">Metal-binding</keyword>
<evidence type="ECO:0000256" key="2">
    <source>
        <dbReference type="ARBA" id="ARBA00022771"/>
    </source>
</evidence>
<keyword evidence="3" id="KW-0862">Zinc</keyword>
<feature type="compositionally biased region" description="Polar residues" evidence="6">
    <location>
        <begin position="306"/>
        <end position="317"/>
    </location>
</feature>
<name>A0ABR2WPP4_9FUNG</name>
<dbReference type="SUPFAM" id="SSF46689">
    <property type="entry name" value="Homeodomain-like"/>
    <property type="match status" value="1"/>
</dbReference>
<evidence type="ECO:0000313" key="9">
    <source>
        <dbReference type="EMBL" id="KAK9763490.1"/>
    </source>
</evidence>
<gene>
    <name evidence="9" type="ORF">K7432_009783</name>
</gene>
<dbReference type="PANTHER" id="PTHR22705:SF0">
    <property type="entry name" value="ZZ-TYPE ZINC FINGER-CONTAINING PROTEIN 3"/>
    <property type="match status" value="1"/>
</dbReference>
<feature type="region of interest" description="Disordered" evidence="6">
    <location>
        <begin position="341"/>
        <end position="362"/>
    </location>
</feature>
<evidence type="ECO:0000256" key="4">
    <source>
        <dbReference type="PROSITE-ProRule" id="PRU00228"/>
    </source>
</evidence>
<keyword evidence="5" id="KW-0175">Coiled coil</keyword>
<dbReference type="InterPro" id="IPR037830">
    <property type="entry name" value="ZZZ3"/>
</dbReference>
<accession>A0ABR2WPP4</accession>
<comment type="caution">
    <text evidence="9">The sequence shown here is derived from an EMBL/GenBank/DDBJ whole genome shotgun (WGS) entry which is preliminary data.</text>
</comment>
<protein>
    <recommendedName>
        <fullName evidence="11">ZZ-type zinc finger-containing protein 3</fullName>
    </recommendedName>
</protein>
<dbReference type="Gene3D" id="3.30.60.90">
    <property type="match status" value="1"/>
</dbReference>
<dbReference type="InterPro" id="IPR009057">
    <property type="entry name" value="Homeodomain-like_sf"/>
</dbReference>
<dbReference type="InterPro" id="IPR001005">
    <property type="entry name" value="SANT/Myb"/>
</dbReference>
<dbReference type="InterPro" id="IPR017930">
    <property type="entry name" value="Myb_dom"/>
</dbReference>
<evidence type="ECO:0000259" key="7">
    <source>
        <dbReference type="PROSITE" id="PS50135"/>
    </source>
</evidence>
<dbReference type="PANTHER" id="PTHR22705">
    <property type="entry name" value="ZINC FINGER, ZZ DOMAIN CONTAINING 3"/>
    <property type="match status" value="1"/>
</dbReference>
<dbReference type="Pfam" id="PF00569">
    <property type="entry name" value="ZZ"/>
    <property type="match status" value="1"/>
</dbReference>
<feature type="coiled-coil region" evidence="5">
    <location>
        <begin position="62"/>
        <end position="89"/>
    </location>
</feature>
<organism evidence="9 10">
    <name type="scientific">Basidiobolus ranarum</name>
    <dbReference type="NCBI Taxonomy" id="34480"/>
    <lineage>
        <taxon>Eukaryota</taxon>
        <taxon>Fungi</taxon>
        <taxon>Fungi incertae sedis</taxon>
        <taxon>Zoopagomycota</taxon>
        <taxon>Entomophthoromycotina</taxon>
        <taxon>Basidiobolomycetes</taxon>
        <taxon>Basidiobolales</taxon>
        <taxon>Basidiobolaceae</taxon>
        <taxon>Basidiobolus</taxon>
    </lineage>
</organism>
<dbReference type="Gene3D" id="1.10.10.60">
    <property type="entry name" value="Homeodomain-like"/>
    <property type="match status" value="1"/>
</dbReference>
<keyword evidence="2 4" id="KW-0863">Zinc-finger</keyword>
<dbReference type="PROSITE" id="PS50135">
    <property type="entry name" value="ZF_ZZ_2"/>
    <property type="match status" value="1"/>
</dbReference>
<feature type="region of interest" description="Disordered" evidence="6">
    <location>
        <begin position="298"/>
        <end position="317"/>
    </location>
</feature>
<feature type="domain" description="ZZ-type" evidence="7">
    <location>
        <begin position="369"/>
        <end position="426"/>
    </location>
</feature>
<dbReference type="SMART" id="SM00717">
    <property type="entry name" value="SANT"/>
    <property type="match status" value="1"/>
</dbReference>
<proteinExistence type="predicted"/>
<feature type="compositionally biased region" description="Basic residues" evidence="6">
    <location>
        <begin position="24"/>
        <end position="33"/>
    </location>
</feature>
<evidence type="ECO:0000256" key="1">
    <source>
        <dbReference type="ARBA" id="ARBA00022723"/>
    </source>
</evidence>
<keyword evidence="10" id="KW-1185">Reference proteome</keyword>
<evidence type="ECO:0000259" key="8">
    <source>
        <dbReference type="PROSITE" id="PS51294"/>
    </source>
</evidence>
<feature type="domain" description="HTH myb-type" evidence="8">
    <location>
        <begin position="213"/>
        <end position="273"/>
    </location>
</feature>
<evidence type="ECO:0000256" key="5">
    <source>
        <dbReference type="SAM" id="Coils"/>
    </source>
</evidence>